<evidence type="ECO:0000256" key="12">
    <source>
        <dbReference type="ARBA" id="ARBA00032242"/>
    </source>
</evidence>
<evidence type="ECO:0000313" key="18">
    <source>
        <dbReference type="EMBL" id="TGZ47114.1"/>
    </source>
</evidence>
<dbReference type="PANTHER" id="PTHR24348">
    <property type="entry name" value="SERINE/THREONINE-PROTEIN KINASE UNC-51-RELATED"/>
    <property type="match status" value="1"/>
</dbReference>
<dbReference type="GO" id="GO:0000422">
    <property type="term" value="P:autophagy of mitochondrion"/>
    <property type="evidence" value="ECO:0007669"/>
    <property type="project" value="TreeGrafter"/>
</dbReference>
<keyword evidence="9" id="KW-0418">Kinase</keyword>
<feature type="compositionally biased region" description="Low complexity" evidence="16">
    <location>
        <begin position="858"/>
        <end position="869"/>
    </location>
</feature>
<evidence type="ECO:0000256" key="9">
    <source>
        <dbReference type="ARBA" id="ARBA00022777"/>
    </source>
</evidence>
<dbReference type="EC" id="2.7.11.1" evidence="2"/>
<dbReference type="InterPro" id="IPR017441">
    <property type="entry name" value="Protein_kinase_ATP_BS"/>
</dbReference>
<dbReference type="Gene3D" id="1.20.58.80">
    <property type="entry name" value="Phosphotransferase system, lactose/cellobiose-type IIA subunit"/>
    <property type="match status" value="1"/>
</dbReference>
<dbReference type="InterPro" id="IPR000719">
    <property type="entry name" value="Prot_kinase_dom"/>
</dbReference>
<dbReference type="GO" id="GO:0034727">
    <property type="term" value="P:piecemeal microautophagy of the nucleus"/>
    <property type="evidence" value="ECO:0007669"/>
    <property type="project" value="TreeGrafter"/>
</dbReference>
<dbReference type="Pfam" id="PF04212">
    <property type="entry name" value="MIT"/>
    <property type="match status" value="1"/>
</dbReference>
<dbReference type="PROSITE" id="PS50011">
    <property type="entry name" value="PROTEIN_KINASE_DOM"/>
    <property type="match status" value="1"/>
</dbReference>
<dbReference type="AlphaFoldDB" id="A0A4V3SA00"/>
<dbReference type="GO" id="GO:0010506">
    <property type="term" value="P:regulation of autophagy"/>
    <property type="evidence" value="ECO:0007669"/>
    <property type="project" value="InterPro"/>
</dbReference>
<evidence type="ECO:0000256" key="15">
    <source>
        <dbReference type="PROSITE-ProRule" id="PRU10141"/>
    </source>
</evidence>
<evidence type="ECO:0000256" key="2">
    <source>
        <dbReference type="ARBA" id="ARBA00012513"/>
    </source>
</evidence>
<dbReference type="PROSITE" id="PS00108">
    <property type="entry name" value="PROTEIN_KINASE_ST"/>
    <property type="match status" value="1"/>
</dbReference>
<dbReference type="Pfam" id="PF00069">
    <property type="entry name" value="Pkinase"/>
    <property type="match status" value="1"/>
</dbReference>
<dbReference type="InterPro" id="IPR011009">
    <property type="entry name" value="Kinase-like_dom_sf"/>
</dbReference>
<evidence type="ECO:0000256" key="16">
    <source>
        <dbReference type="SAM" id="MobiDB-lite"/>
    </source>
</evidence>
<keyword evidence="6" id="KW-0808">Transferase</keyword>
<feature type="region of interest" description="Disordered" evidence="16">
    <location>
        <begin position="746"/>
        <end position="776"/>
    </location>
</feature>
<dbReference type="FunFam" id="1.10.510.10:FF:000804">
    <property type="entry name" value="Blast:Serine/threonine-protein kinase ULK3"/>
    <property type="match status" value="1"/>
</dbReference>
<dbReference type="Proteomes" id="UP000310200">
    <property type="component" value="Unassembled WGS sequence"/>
</dbReference>
<dbReference type="GO" id="GO:0061709">
    <property type="term" value="P:reticulophagy"/>
    <property type="evidence" value="ECO:0007669"/>
    <property type="project" value="TreeGrafter"/>
</dbReference>
<protein>
    <recommendedName>
        <fullName evidence="3">Serine/threonine-protein kinase ULK3</fullName>
        <ecNumber evidence="2">2.7.11.1</ecNumber>
    </recommendedName>
    <alternativeName>
        <fullName evidence="12">Unc-51-like kinase 3</fullName>
    </alternativeName>
</protein>
<keyword evidence="7" id="KW-0677">Repeat</keyword>
<evidence type="ECO:0000256" key="6">
    <source>
        <dbReference type="ARBA" id="ARBA00022679"/>
    </source>
</evidence>
<evidence type="ECO:0000256" key="10">
    <source>
        <dbReference type="ARBA" id="ARBA00022840"/>
    </source>
</evidence>
<evidence type="ECO:0000256" key="14">
    <source>
        <dbReference type="ARBA" id="ARBA00048679"/>
    </source>
</evidence>
<keyword evidence="10 15" id="KW-0067">ATP-binding</keyword>
<comment type="caution">
    <text evidence="18">The sequence shown here is derived from an EMBL/GenBank/DDBJ whole genome shotgun (WGS) entry which is preliminary data.</text>
</comment>
<feature type="binding site" evidence="15">
    <location>
        <position position="39"/>
    </location>
    <ligand>
        <name>ATP</name>
        <dbReference type="ChEBI" id="CHEBI:30616"/>
    </ligand>
</feature>
<dbReference type="Gene3D" id="1.10.510.10">
    <property type="entry name" value="Transferase(Phosphotransferase) domain 1"/>
    <property type="match status" value="1"/>
</dbReference>
<feature type="region of interest" description="Disordered" evidence="16">
    <location>
        <begin position="809"/>
        <end position="832"/>
    </location>
</feature>
<evidence type="ECO:0000256" key="1">
    <source>
        <dbReference type="ARBA" id="ARBA00004496"/>
    </source>
</evidence>
<evidence type="ECO:0000256" key="8">
    <source>
        <dbReference type="ARBA" id="ARBA00022741"/>
    </source>
</evidence>
<keyword evidence="8 15" id="KW-0547">Nucleotide-binding</keyword>
<dbReference type="EMBL" id="QBLH01002756">
    <property type="protein sequence ID" value="TGZ47114.1"/>
    <property type="molecule type" value="Genomic_DNA"/>
</dbReference>
<keyword evidence="5" id="KW-0723">Serine/threonine-protein kinase</keyword>
<dbReference type="GO" id="GO:0004674">
    <property type="term" value="F:protein serine/threonine kinase activity"/>
    <property type="evidence" value="ECO:0007669"/>
    <property type="project" value="UniProtKB-KW"/>
</dbReference>
<evidence type="ECO:0000256" key="5">
    <source>
        <dbReference type="ARBA" id="ARBA00022527"/>
    </source>
</evidence>
<dbReference type="Gene3D" id="3.30.200.20">
    <property type="entry name" value="Phosphorylase Kinase, domain 1"/>
    <property type="match status" value="1"/>
</dbReference>
<feature type="region of interest" description="Disordered" evidence="16">
    <location>
        <begin position="850"/>
        <end position="869"/>
    </location>
</feature>
<dbReference type="InterPro" id="IPR036181">
    <property type="entry name" value="MIT_dom_sf"/>
</dbReference>
<keyword evidence="4" id="KW-0963">Cytoplasm</keyword>
<evidence type="ECO:0000259" key="17">
    <source>
        <dbReference type="PROSITE" id="PS50011"/>
    </source>
</evidence>
<evidence type="ECO:0000256" key="11">
    <source>
        <dbReference type="ARBA" id="ARBA00023006"/>
    </source>
</evidence>
<dbReference type="SMART" id="SM00745">
    <property type="entry name" value="MIT"/>
    <property type="match status" value="1"/>
</dbReference>
<feature type="compositionally biased region" description="Low complexity" evidence="16">
    <location>
        <begin position="822"/>
        <end position="832"/>
    </location>
</feature>
<sequence length="1045" mass="116975">MSLPNVRDYCMLEKIGTGSYATVYKAFKKDGSREVVAVKCVDKGSLSKSAVDNLVTEIKLLNVLKHEHIVEMKDFFWDEGHIYIVMEYCDGGDLSSFIKKKHKLPESTCRRFLQQLALALRYLRDHNVCHMDLKPQNLLLMRKPQLVLKVGDFGFAQYLSNSEHKFTIRGSPLYMAPEMLLKHKYDARVDLWSVGVIMYECLFGKAPYSSSSFQELAEKIKETRPIEMPKAAHVSATCKDLLMALLKHNPADRITFDEFFAHDFLDLEHAPTKENYDKAVALVHKAIEMDTEKNAKEAFYLYCEALRYFIPILTNESDLKRKEVLRHRVNDYIRRAETLKVAFIDENNEKRPAPENKGNVTALQRIPSLEKSSAFTYNELRILSKSTTSMVDALEIGEAAEQYLAEGSYALALEKFQSCLSVLVPLLDFEKVVVKQERPDDAEIRELAAKMVEAHKAKMLASMPAVQQQQQRQQCLVPQPNLPGILGYLNKRPTDGQSAPKPPTGNLESKVPTPDDDSQRGRFGWTSFDECHIPYIFRSGEKYCAVRILESKLLNKYLSFLHSDIYSCTCIRSYYITEAESKLFNEINTKHCENQFGRDAFTCKDLVVRLSDAKEFYTFLDVCYTKLTAGTNPSVTSGRKAEKCGFIRINKESVVPYTVKDGLQYVPLFYFEGETENLKLKAEKLEGWDLSYLKFCCKVQGIRNELFASETCSVISLSDIKSYFPPGTGFEDYWPTKVMDSQLLVNSNGGGSGGGWTKQPPTPPATKPPSVQSASKVVPPLNARAAVPIPNIMPRGAVVSTAPQMPRIAQPRPVSTTHPAHSSPSGLPVSRSSIVSQPMMNNVQGVQQMTAAPKTYPQQSRSRASNSGAAAQYPVYPTTTMPGVVQAQPPPLIRATVHSNLVTTTYTTPTLGVPNAVTGTTYPQMLGLSEQVQALMPVPTSTPNLLHPQRHTPSVHNTSHAKYPPPLIPVNGSSGSSGSSRLQMKMLMEAGKCSSHTEDLPLIQVRSIMKYMPQFKYMFNRGDMVMPSPAHSSEEHPSKKRQRTS</sequence>
<dbReference type="STRING" id="300112.A0A4V3SA00"/>
<evidence type="ECO:0000256" key="13">
    <source>
        <dbReference type="ARBA" id="ARBA00047899"/>
    </source>
</evidence>
<dbReference type="PANTHER" id="PTHR24348:SF65">
    <property type="entry name" value="SERINE_THREONINE-PROTEIN KINASE ULK3"/>
    <property type="match status" value="1"/>
</dbReference>
<dbReference type="GO" id="GO:0042594">
    <property type="term" value="P:response to starvation"/>
    <property type="evidence" value="ECO:0007669"/>
    <property type="project" value="TreeGrafter"/>
</dbReference>
<gene>
    <name evidence="18" type="ORF">DBV15_10380</name>
</gene>
<accession>A0A4V3SA00</accession>
<comment type="catalytic activity">
    <reaction evidence="13">
        <text>L-threonyl-[protein] + ATP = O-phospho-L-threonyl-[protein] + ADP + H(+)</text>
        <dbReference type="Rhea" id="RHEA:46608"/>
        <dbReference type="Rhea" id="RHEA-COMP:11060"/>
        <dbReference type="Rhea" id="RHEA-COMP:11605"/>
        <dbReference type="ChEBI" id="CHEBI:15378"/>
        <dbReference type="ChEBI" id="CHEBI:30013"/>
        <dbReference type="ChEBI" id="CHEBI:30616"/>
        <dbReference type="ChEBI" id="CHEBI:61977"/>
        <dbReference type="ChEBI" id="CHEBI:456216"/>
        <dbReference type="EC" id="2.7.11.1"/>
    </reaction>
</comment>
<reference evidence="18 19" key="1">
    <citation type="journal article" date="2019" name="Philos. Trans. R. Soc. Lond., B, Biol. Sci.">
        <title>Ant behaviour and brain gene expression of defending hosts depend on the ecological success of the intruding social parasite.</title>
        <authorList>
            <person name="Kaur R."/>
            <person name="Stoldt M."/>
            <person name="Jongepier E."/>
            <person name="Feldmeyer B."/>
            <person name="Menzel F."/>
            <person name="Bornberg-Bauer E."/>
            <person name="Foitzik S."/>
        </authorList>
    </citation>
    <scope>NUCLEOTIDE SEQUENCE [LARGE SCALE GENOMIC DNA]</scope>
    <source>
        <tissue evidence="18">Whole body</tissue>
    </source>
</reference>
<dbReference type="InterPro" id="IPR008271">
    <property type="entry name" value="Ser/Thr_kinase_AS"/>
</dbReference>
<dbReference type="SUPFAM" id="SSF56112">
    <property type="entry name" value="Protein kinase-like (PK-like)"/>
    <property type="match status" value="1"/>
</dbReference>
<dbReference type="InterPro" id="IPR045269">
    <property type="entry name" value="Atg1-like"/>
</dbReference>
<feature type="region of interest" description="Disordered" evidence="16">
    <location>
        <begin position="488"/>
        <end position="522"/>
    </location>
</feature>
<keyword evidence="11" id="KW-0072">Autophagy</keyword>
<evidence type="ECO:0000256" key="3">
    <source>
        <dbReference type="ARBA" id="ARBA00021644"/>
    </source>
</evidence>
<dbReference type="GO" id="GO:0005776">
    <property type="term" value="C:autophagosome"/>
    <property type="evidence" value="ECO:0007669"/>
    <property type="project" value="TreeGrafter"/>
</dbReference>
<dbReference type="SMART" id="SM00220">
    <property type="entry name" value="S_TKc"/>
    <property type="match status" value="1"/>
</dbReference>
<organism evidence="18 19">
    <name type="scientific">Temnothorax longispinosus</name>
    <dbReference type="NCBI Taxonomy" id="300112"/>
    <lineage>
        <taxon>Eukaryota</taxon>
        <taxon>Metazoa</taxon>
        <taxon>Ecdysozoa</taxon>
        <taxon>Arthropoda</taxon>
        <taxon>Hexapoda</taxon>
        <taxon>Insecta</taxon>
        <taxon>Pterygota</taxon>
        <taxon>Neoptera</taxon>
        <taxon>Endopterygota</taxon>
        <taxon>Hymenoptera</taxon>
        <taxon>Apocrita</taxon>
        <taxon>Aculeata</taxon>
        <taxon>Formicoidea</taxon>
        <taxon>Formicidae</taxon>
        <taxon>Myrmicinae</taxon>
        <taxon>Temnothorax</taxon>
    </lineage>
</organism>
<dbReference type="SUPFAM" id="SSF116846">
    <property type="entry name" value="MIT domain"/>
    <property type="match status" value="1"/>
</dbReference>
<dbReference type="GO" id="GO:0005524">
    <property type="term" value="F:ATP binding"/>
    <property type="evidence" value="ECO:0007669"/>
    <property type="project" value="UniProtKB-UniRule"/>
</dbReference>
<evidence type="ECO:0000256" key="7">
    <source>
        <dbReference type="ARBA" id="ARBA00022737"/>
    </source>
</evidence>
<dbReference type="GO" id="GO:0000045">
    <property type="term" value="P:autophagosome assembly"/>
    <property type="evidence" value="ECO:0007669"/>
    <property type="project" value="TreeGrafter"/>
</dbReference>
<evidence type="ECO:0000313" key="19">
    <source>
        <dbReference type="Proteomes" id="UP000310200"/>
    </source>
</evidence>
<dbReference type="GO" id="GO:0034045">
    <property type="term" value="C:phagophore assembly site membrane"/>
    <property type="evidence" value="ECO:0007669"/>
    <property type="project" value="TreeGrafter"/>
</dbReference>
<dbReference type="CDD" id="cd14121">
    <property type="entry name" value="STKc_ULK3"/>
    <property type="match status" value="1"/>
</dbReference>
<feature type="region of interest" description="Disordered" evidence="16">
    <location>
        <begin position="1026"/>
        <end position="1045"/>
    </location>
</feature>
<dbReference type="InterPro" id="IPR007330">
    <property type="entry name" value="MIT_dom"/>
</dbReference>
<comment type="catalytic activity">
    <reaction evidence="14">
        <text>L-seryl-[protein] + ATP = O-phospho-L-seryl-[protein] + ADP + H(+)</text>
        <dbReference type="Rhea" id="RHEA:17989"/>
        <dbReference type="Rhea" id="RHEA-COMP:9863"/>
        <dbReference type="Rhea" id="RHEA-COMP:11604"/>
        <dbReference type="ChEBI" id="CHEBI:15378"/>
        <dbReference type="ChEBI" id="CHEBI:29999"/>
        <dbReference type="ChEBI" id="CHEBI:30616"/>
        <dbReference type="ChEBI" id="CHEBI:83421"/>
        <dbReference type="ChEBI" id="CHEBI:456216"/>
        <dbReference type="EC" id="2.7.11.1"/>
    </reaction>
</comment>
<comment type="subcellular location">
    <subcellularLocation>
        <location evidence="1">Cytoplasm</location>
    </subcellularLocation>
</comment>
<proteinExistence type="predicted"/>
<dbReference type="PROSITE" id="PS00107">
    <property type="entry name" value="PROTEIN_KINASE_ATP"/>
    <property type="match status" value="1"/>
</dbReference>
<evidence type="ECO:0000256" key="4">
    <source>
        <dbReference type="ARBA" id="ARBA00022490"/>
    </source>
</evidence>
<dbReference type="GO" id="GO:0005829">
    <property type="term" value="C:cytosol"/>
    <property type="evidence" value="ECO:0007669"/>
    <property type="project" value="TreeGrafter"/>
</dbReference>
<dbReference type="FunFam" id="3.30.200.20:FF:000042">
    <property type="entry name" value="Aurora kinase A"/>
    <property type="match status" value="1"/>
</dbReference>
<keyword evidence="19" id="KW-1185">Reference proteome</keyword>
<name>A0A4V3SA00_9HYME</name>
<feature type="domain" description="Protein kinase" evidence="17">
    <location>
        <begin position="9"/>
        <end position="265"/>
    </location>
</feature>